<feature type="non-terminal residue" evidence="1">
    <location>
        <position position="1"/>
    </location>
</feature>
<gene>
    <name evidence="1" type="ORF">COU00_03760</name>
</gene>
<evidence type="ECO:0000313" key="1">
    <source>
        <dbReference type="EMBL" id="PIT93550.1"/>
    </source>
</evidence>
<protein>
    <submittedName>
        <fullName evidence="1">Uncharacterized protein</fullName>
    </submittedName>
</protein>
<evidence type="ECO:0000313" key="2">
    <source>
        <dbReference type="Proteomes" id="UP000229335"/>
    </source>
</evidence>
<proteinExistence type="predicted"/>
<sequence length="76" mass="8578">SWDKKNILEHKNQALIRALELIDLTLDSIHKPSQLKEIARLREAVAGLFVGGAEICVSFADLEKFYLPFAIIARKT</sequence>
<comment type="caution">
    <text evidence="1">The sequence shown here is derived from an EMBL/GenBank/DDBJ whole genome shotgun (WGS) entry which is preliminary data.</text>
</comment>
<dbReference type="Proteomes" id="UP000229335">
    <property type="component" value="Unassembled WGS sequence"/>
</dbReference>
<name>A0A2M6WL82_9BACT</name>
<organism evidence="1 2">
    <name type="scientific">Candidatus Falkowbacteria bacterium CG10_big_fil_rev_8_21_14_0_10_43_11</name>
    <dbReference type="NCBI Taxonomy" id="1974568"/>
    <lineage>
        <taxon>Bacteria</taxon>
        <taxon>Candidatus Falkowiibacteriota</taxon>
    </lineage>
</organism>
<reference evidence="2" key="1">
    <citation type="submission" date="2017-09" db="EMBL/GenBank/DDBJ databases">
        <title>Depth-based differentiation of microbial function through sediment-hosted aquifers and enrichment of novel symbionts in the deep terrestrial subsurface.</title>
        <authorList>
            <person name="Probst A.J."/>
            <person name="Ladd B."/>
            <person name="Jarett J.K."/>
            <person name="Geller-Mcgrath D.E."/>
            <person name="Sieber C.M.K."/>
            <person name="Emerson J.B."/>
            <person name="Anantharaman K."/>
            <person name="Thomas B.C."/>
            <person name="Malmstrom R."/>
            <person name="Stieglmeier M."/>
            <person name="Klingl A."/>
            <person name="Woyke T."/>
            <person name="Ryan C.M."/>
            <person name="Banfield J.F."/>
        </authorList>
    </citation>
    <scope>NUCLEOTIDE SEQUENCE [LARGE SCALE GENOMIC DNA]</scope>
</reference>
<dbReference type="EMBL" id="PFAS01000066">
    <property type="protein sequence ID" value="PIT93550.1"/>
    <property type="molecule type" value="Genomic_DNA"/>
</dbReference>
<accession>A0A2M6WL82</accession>
<dbReference type="AlphaFoldDB" id="A0A2M6WL82"/>